<gene>
    <name evidence="1" type="ORF">Glove_606g107</name>
</gene>
<dbReference type="AlphaFoldDB" id="A0A397G9V7"/>
<dbReference type="EMBL" id="PQFF01000504">
    <property type="protein sequence ID" value="RHZ46829.1"/>
    <property type="molecule type" value="Genomic_DNA"/>
</dbReference>
<dbReference type="Proteomes" id="UP000266861">
    <property type="component" value="Unassembled WGS sequence"/>
</dbReference>
<reference evidence="1 2" key="1">
    <citation type="submission" date="2018-08" db="EMBL/GenBank/DDBJ databases">
        <title>Genome and evolution of the arbuscular mycorrhizal fungus Diversispora epigaea (formerly Glomus versiforme) and its bacterial endosymbionts.</title>
        <authorList>
            <person name="Sun X."/>
            <person name="Fei Z."/>
            <person name="Harrison M."/>
        </authorList>
    </citation>
    <scope>NUCLEOTIDE SEQUENCE [LARGE SCALE GENOMIC DNA]</scope>
    <source>
        <strain evidence="1 2">IT104</strain>
    </source>
</reference>
<dbReference type="OrthoDB" id="2407081at2759"/>
<protein>
    <submittedName>
        <fullName evidence="1">Uncharacterized protein</fullName>
    </submittedName>
</protein>
<proteinExistence type="predicted"/>
<sequence length="354" mass="41457">MINSVTAKVNETERILETYHNNFSRIATESINQRWILSSSQNDWLKRNPETIANNTENYFNNIQVERAQIMLLTLKVDGVLRMFEGTNNSQQHIINIQHQENWNKCVMSNDGYKTPPPRTSEVTITSPKKPILCYNPLAWSNNYTIFGQTFFTKCVIMKIDHVDNFPKEVRGWLIDVLSVVDRIVPLFKAIQSVYREYIFDWIEQKRNHIHRGIWGPENSSLKNIREDTEKLIKEGMFGLVSLLRDYLDKNARNICTYVVQCIGDRITLSELRLDKKHFYKISQIKSAMIPFSFEVEKFKEVFELLYALVNGLKNQTSELKKLMLADSVGNVPTIRDWIWIPNTLSTWEMKPIL</sequence>
<evidence type="ECO:0000313" key="1">
    <source>
        <dbReference type="EMBL" id="RHZ46829.1"/>
    </source>
</evidence>
<name>A0A397G9V7_9GLOM</name>
<evidence type="ECO:0000313" key="2">
    <source>
        <dbReference type="Proteomes" id="UP000266861"/>
    </source>
</evidence>
<organism evidence="1 2">
    <name type="scientific">Diversispora epigaea</name>
    <dbReference type="NCBI Taxonomy" id="1348612"/>
    <lineage>
        <taxon>Eukaryota</taxon>
        <taxon>Fungi</taxon>
        <taxon>Fungi incertae sedis</taxon>
        <taxon>Mucoromycota</taxon>
        <taxon>Glomeromycotina</taxon>
        <taxon>Glomeromycetes</taxon>
        <taxon>Diversisporales</taxon>
        <taxon>Diversisporaceae</taxon>
        <taxon>Diversispora</taxon>
    </lineage>
</organism>
<keyword evidence="2" id="KW-1185">Reference proteome</keyword>
<comment type="caution">
    <text evidence="1">The sequence shown here is derived from an EMBL/GenBank/DDBJ whole genome shotgun (WGS) entry which is preliminary data.</text>
</comment>
<accession>A0A397G9V7</accession>